<accession>A0ABY0FI87</accession>
<dbReference type="RefSeq" id="WP_129212234.1">
    <property type="nucleotide sequence ID" value="NZ_REGR01000003.1"/>
</dbReference>
<sequence>MKTRLALVALLLVSQPVWALRPLPADLRLGQLSGASGVAVSIAPPETGVLDALLRIFVVKEASYLVTPALRVYDPENKMVLTGDLPQWVGSRVGVTLDFMGNVNRVWVLTAEEYAARMQQLEASPQ</sequence>
<keyword evidence="1" id="KW-0732">Signal</keyword>
<comment type="caution">
    <text evidence="2">The sequence shown here is derived from an EMBL/GenBank/DDBJ whole genome shotgun (WGS) entry which is preliminary data.</text>
</comment>
<protein>
    <submittedName>
        <fullName evidence="2">Uncharacterized protein</fullName>
    </submittedName>
</protein>
<proteinExistence type="predicted"/>
<organism evidence="2 3">
    <name type="scientific">Crenobacter cavernae</name>
    <dbReference type="NCBI Taxonomy" id="2290923"/>
    <lineage>
        <taxon>Bacteria</taxon>
        <taxon>Pseudomonadati</taxon>
        <taxon>Pseudomonadota</taxon>
        <taxon>Betaproteobacteria</taxon>
        <taxon>Neisseriales</taxon>
        <taxon>Neisseriaceae</taxon>
        <taxon>Crenobacter</taxon>
    </lineage>
</organism>
<dbReference type="EMBL" id="REGR01000003">
    <property type="protein sequence ID" value="RXZ44661.1"/>
    <property type="molecule type" value="Genomic_DNA"/>
</dbReference>
<dbReference type="Proteomes" id="UP000290682">
    <property type="component" value="Unassembled WGS sequence"/>
</dbReference>
<keyword evidence="3" id="KW-1185">Reference proteome</keyword>
<feature type="chain" id="PRO_5047153224" evidence="1">
    <location>
        <begin position="20"/>
        <end position="126"/>
    </location>
</feature>
<evidence type="ECO:0000313" key="2">
    <source>
        <dbReference type="EMBL" id="RXZ44661.1"/>
    </source>
</evidence>
<evidence type="ECO:0000313" key="3">
    <source>
        <dbReference type="Proteomes" id="UP000290682"/>
    </source>
</evidence>
<gene>
    <name evidence="2" type="ORF">EBB06_06085</name>
</gene>
<reference evidence="2 3" key="1">
    <citation type="submission" date="2018-10" db="EMBL/GenBank/DDBJ databases">
        <title>Draft genome of Fastidiocella sp. strain 375T, a bacterium isolated from a karstic cave dripping water.</title>
        <authorList>
            <person name="Coelho C."/>
            <person name="Verissimo A."/>
            <person name="Tiago I."/>
        </authorList>
    </citation>
    <scope>NUCLEOTIDE SEQUENCE [LARGE SCALE GENOMIC DNA]</scope>
    <source>
        <strain evidence="2 3">CAVE-375</strain>
    </source>
</reference>
<evidence type="ECO:0000256" key="1">
    <source>
        <dbReference type="SAM" id="SignalP"/>
    </source>
</evidence>
<name>A0ABY0FI87_9NEIS</name>
<feature type="signal peptide" evidence="1">
    <location>
        <begin position="1"/>
        <end position="19"/>
    </location>
</feature>